<dbReference type="PROSITE" id="PS51192">
    <property type="entry name" value="HELICASE_ATP_BIND_1"/>
    <property type="match status" value="1"/>
</dbReference>
<evidence type="ECO:0000259" key="3">
    <source>
        <dbReference type="PROSITE" id="PS51192"/>
    </source>
</evidence>
<keyword evidence="6" id="KW-1185">Reference proteome</keyword>
<reference evidence="5 6" key="1">
    <citation type="submission" date="2020-09" db="EMBL/GenBank/DDBJ databases">
        <title>Novel species of Mucilaginibacter isolated from a glacier on the Tibetan Plateau.</title>
        <authorList>
            <person name="Liu Q."/>
            <person name="Xin Y.-H."/>
        </authorList>
    </citation>
    <scope>NUCLEOTIDE SEQUENCE [LARGE SCALE GENOMIC DNA]</scope>
    <source>
        <strain evidence="5 6">CGMCC 1.13878</strain>
    </source>
</reference>
<evidence type="ECO:0000259" key="4">
    <source>
        <dbReference type="PROSITE" id="PS51194"/>
    </source>
</evidence>
<dbReference type="RefSeq" id="WP_191175743.1">
    <property type="nucleotide sequence ID" value="NZ_JACWMW010000002.1"/>
</dbReference>
<evidence type="ECO:0000256" key="1">
    <source>
        <dbReference type="ARBA" id="ARBA00022741"/>
    </source>
</evidence>
<protein>
    <submittedName>
        <fullName evidence="5">DUF1998 domain-containing protein</fullName>
    </submittedName>
</protein>
<sequence>MTSSVTQNIAELHSALSDYIEATYHISNPALVAQRKDLLNAIGVIHQKPYIESTPRYVSGNKFSDIPNLATSVIELFESLSKSSDSHERIIFDPPYKHQLQSVEGVLVKQKNLMIMTGTGSGKTESFLLPIIGKLALEASDYKEGFKANGVRALILYPMNALVNDQLGRVRNLFQDPRLKSFFKEKAGRIPTFARYTSRTPYPGIRDAKKDQKRLKSFEEFYVSIEQATSDENPEIKQKAIKLLTELKKRGKWPAKPSISAWFGAKNSRWQDSSGEFLRAVTLPEDSELVTRQEIQTSAPDLLITNYSMLEYMLMRPIEQTIFEQTSQWLADNPDQKFLIVIDEAHLYRGASGAEVGLLLRRLRTRLNIPESRFQVICATASFQDHEYALKFASELSGVPQDTFIPITGSYKYKEVNDYDAGAEAALLFKIDLEKFYESVDGDRVRYVGGFLETRNVSSRENAEESLYEALKDYAPLTKLINVTMGQATPIDTLGTEIFPDVEHFVADRAVAILLALGSLAKPSKDEAGLLPCRIHSFFRGLPGLWACIDPNCSEVELGNKSNICGKVYSQPRSRCECGARVFELFTCRNCGTAHLRTYTDNIESPSSLWAEPGNNIRLIGSRITDLFPLDLLLEIPVREDRTEIAYLDIKTGRLNPNDLGTNYRKVYIRRERQSLDGQDDENDGVEDSVETLGMFVKCPICTKGGGSRESAVQDHQTKGDQPFLALLSRQIQIQPPSSVPATRFAPLRGRKVLIFSDSRQVAAKLAPNLQMYSLRDSVRPLMLWGFSVMASNPLIAENLCLDDAYLAVLIGANKFQLRLRPELPSSHNFFTTDQRIRSEIENGVLDNQMRFFQFYAKYRSEEAPESLLKEIVSALYDRFTGLEPLALASICLKKEFEDKIIALPSIALIATTNETKIALANFWIRCWQGPGYWIKGMPPTWWRPAEGNSRHGVRGHKGNFKSVERLIGASGKRIFDAQWLPELKNLADELGGIFRMSGKNLSLDFSAAWVRCSTCSSVHRPIETVQHCLDCNSQSIEQLSPDDNPVFMARKGYYRFPVKGIFSDPPTVPMALVSAEHTAQLNSPQSEDVFSKGEENELLFQDINVEWNNGKNNTCAIDILSSTTTMEVGIDIGALSGVALRNMPPGRANYQQRSGRAGRRGNAVATVIAYGSVDSHDEHYFSRPQEMISGAVVDPIITLNNIDITRRHVRAFLLQKYHQHKIPRFLPSHHKANLFSVLGTVRDFIVDNTTLNRNDFSSWLIKNEYALREQIRSWIPIELNSKDKNEILSNFIQDSIEAIDESIDYELVRNQLVPEVQIENGEENDGEAEDQIDLGKMNLGDGLLDRLLYRGKLPRYAFPTDVATFYIFDENKSTPYKTAFKFVPSQGLPIALSQYAPGKQVWVSNKCYTSGAIYSPIRGELSEAWKKRKLYYECLNCGFAKTEDYDSAKRREVSCCDACGEELEQPFVWLRPPGFAHPVDVAEETTPDGMPEVSYATRAKLYMPFPDPDKWRKVNDRISGLNVRTHLLVSNTGPNREAYQYCVRCGRIESEATFTGTLNGEHPKPFPDENPNCPGGLRSKIVLGTDFITDICLFSINLGPAISLSPGAYTTNVALRTVCEALSKAASQILEIEQSDIMAEYRPALTTNASGRTGEMVEIFLYDTLPGGAGFSSQLVDQGPELFARALEIMQSCQEQCDASCYRCLRAFKNKFEHRMLDRYIGIDFVKFILTGALPALDKNRIKRAIVDLLEDLNRNSLGDVIFKIGLPGQDNDENVIHALKSNGQEFAISVSNPLTPTIPLSKAALAILNSSTTIEVITVDEYLIRNNLPSATQWVTEKINLE</sequence>
<evidence type="ECO:0000313" key="6">
    <source>
        <dbReference type="Proteomes" id="UP000618754"/>
    </source>
</evidence>
<dbReference type="SMART" id="SM00490">
    <property type="entry name" value="HELICc"/>
    <property type="match status" value="1"/>
</dbReference>
<keyword evidence="1" id="KW-0547">Nucleotide-binding</keyword>
<dbReference type="Pfam" id="PF00271">
    <property type="entry name" value="Helicase_C"/>
    <property type="match status" value="1"/>
</dbReference>
<dbReference type="Gene3D" id="3.40.50.300">
    <property type="entry name" value="P-loop containing nucleotide triphosphate hydrolases"/>
    <property type="match status" value="3"/>
</dbReference>
<dbReference type="Proteomes" id="UP000618754">
    <property type="component" value="Unassembled WGS sequence"/>
</dbReference>
<dbReference type="PANTHER" id="PTHR47957:SF3">
    <property type="entry name" value="ATP-DEPENDENT HELICASE HRQ1"/>
    <property type="match status" value="1"/>
</dbReference>
<dbReference type="InterPro" id="IPR027417">
    <property type="entry name" value="P-loop_NTPase"/>
</dbReference>
<dbReference type="Pfam" id="PF09369">
    <property type="entry name" value="MZB"/>
    <property type="match status" value="1"/>
</dbReference>
<dbReference type="PANTHER" id="PTHR47957">
    <property type="entry name" value="ATP-DEPENDENT HELICASE HRQ1"/>
    <property type="match status" value="1"/>
</dbReference>
<dbReference type="SUPFAM" id="SSF52540">
    <property type="entry name" value="P-loop containing nucleoside triphosphate hydrolases"/>
    <property type="match status" value="2"/>
</dbReference>
<gene>
    <name evidence="5" type="ORF">IDJ75_11425</name>
</gene>
<dbReference type="InterPro" id="IPR014001">
    <property type="entry name" value="Helicase_ATP-bd"/>
</dbReference>
<proteinExistence type="predicted"/>
<evidence type="ECO:0000256" key="2">
    <source>
        <dbReference type="ARBA" id="ARBA00022840"/>
    </source>
</evidence>
<dbReference type="SMART" id="SM00487">
    <property type="entry name" value="DEXDc"/>
    <property type="match status" value="1"/>
</dbReference>
<feature type="domain" description="Helicase C-terminal" evidence="4">
    <location>
        <begin position="1050"/>
        <end position="1206"/>
    </location>
</feature>
<dbReference type="InterPro" id="IPR018973">
    <property type="entry name" value="MZB"/>
</dbReference>
<keyword evidence="2" id="KW-0067">ATP-binding</keyword>
<comment type="caution">
    <text evidence="5">The sequence shown here is derived from an EMBL/GenBank/DDBJ whole genome shotgun (WGS) entry which is preliminary data.</text>
</comment>
<name>A0ABR7X7X2_9SPHI</name>
<dbReference type="InterPro" id="IPR001650">
    <property type="entry name" value="Helicase_C-like"/>
</dbReference>
<dbReference type="InterPro" id="IPR011545">
    <property type="entry name" value="DEAD/DEAH_box_helicase_dom"/>
</dbReference>
<dbReference type="EMBL" id="JACWMW010000002">
    <property type="protein sequence ID" value="MBD1385892.1"/>
    <property type="molecule type" value="Genomic_DNA"/>
</dbReference>
<evidence type="ECO:0000313" key="5">
    <source>
        <dbReference type="EMBL" id="MBD1385892.1"/>
    </source>
</evidence>
<feature type="domain" description="Helicase ATP-binding" evidence="3">
    <location>
        <begin position="104"/>
        <end position="401"/>
    </location>
</feature>
<dbReference type="PROSITE" id="PS51194">
    <property type="entry name" value="HELICASE_CTER"/>
    <property type="match status" value="1"/>
</dbReference>
<dbReference type="Pfam" id="PF00270">
    <property type="entry name" value="DEAD"/>
    <property type="match status" value="1"/>
</dbReference>
<accession>A0ABR7X7X2</accession>
<organism evidence="5 6">
    <name type="scientific">Mucilaginibacter rigui</name>
    <dbReference type="NCBI Taxonomy" id="534635"/>
    <lineage>
        <taxon>Bacteria</taxon>
        <taxon>Pseudomonadati</taxon>
        <taxon>Bacteroidota</taxon>
        <taxon>Sphingobacteriia</taxon>
        <taxon>Sphingobacteriales</taxon>
        <taxon>Sphingobacteriaceae</taxon>
        <taxon>Mucilaginibacter</taxon>
    </lineage>
</organism>